<evidence type="ECO:0000256" key="2">
    <source>
        <dbReference type="ARBA" id="ARBA00023125"/>
    </source>
</evidence>
<dbReference type="Gene3D" id="1.10.10.10">
    <property type="entry name" value="Winged helix-like DNA-binding domain superfamily/Winged helix DNA-binding domain"/>
    <property type="match status" value="1"/>
</dbReference>
<dbReference type="EMBL" id="BAAARE010000001">
    <property type="protein sequence ID" value="GAA2467600.1"/>
    <property type="molecule type" value="Genomic_DNA"/>
</dbReference>
<comment type="caution">
    <text evidence="6">The sequence shown here is derived from an EMBL/GenBank/DDBJ whole genome shotgun (WGS) entry which is preliminary data.</text>
</comment>
<evidence type="ECO:0000256" key="4">
    <source>
        <dbReference type="SAM" id="MobiDB-lite"/>
    </source>
</evidence>
<organism evidence="6 7">
    <name type="scientific">Terrabacter carboxydivorans</name>
    <dbReference type="NCBI Taxonomy" id="619730"/>
    <lineage>
        <taxon>Bacteria</taxon>
        <taxon>Bacillati</taxon>
        <taxon>Actinomycetota</taxon>
        <taxon>Actinomycetes</taxon>
        <taxon>Micrococcales</taxon>
        <taxon>Intrasporangiaceae</taxon>
        <taxon>Terrabacter</taxon>
    </lineage>
</organism>
<dbReference type="Gene3D" id="3.30.450.40">
    <property type="match status" value="1"/>
</dbReference>
<reference evidence="6 7" key="1">
    <citation type="journal article" date="2019" name="Int. J. Syst. Evol. Microbiol.">
        <title>The Global Catalogue of Microorganisms (GCM) 10K type strain sequencing project: providing services to taxonomists for standard genome sequencing and annotation.</title>
        <authorList>
            <consortium name="The Broad Institute Genomics Platform"/>
            <consortium name="The Broad Institute Genome Sequencing Center for Infectious Disease"/>
            <person name="Wu L."/>
            <person name="Ma J."/>
        </authorList>
    </citation>
    <scope>NUCLEOTIDE SEQUENCE [LARGE SCALE GENOMIC DNA]</scope>
    <source>
        <strain evidence="6 7">JCM 16259</strain>
    </source>
</reference>
<protein>
    <recommendedName>
        <fullName evidence="5">HTH luxR-type domain-containing protein</fullName>
    </recommendedName>
</protein>
<dbReference type="SMART" id="SM00421">
    <property type="entry name" value="HTH_LUXR"/>
    <property type="match status" value="1"/>
</dbReference>
<keyword evidence="1" id="KW-0805">Transcription regulation</keyword>
<feature type="domain" description="HTH luxR-type" evidence="5">
    <location>
        <begin position="257"/>
        <end position="317"/>
    </location>
</feature>
<dbReference type="Pfam" id="PF00196">
    <property type="entry name" value="GerE"/>
    <property type="match status" value="1"/>
</dbReference>
<dbReference type="SUPFAM" id="SSF46894">
    <property type="entry name" value="C-terminal effector domain of the bipartite response regulators"/>
    <property type="match status" value="1"/>
</dbReference>
<accession>A0ABN3KMX5</accession>
<evidence type="ECO:0000256" key="1">
    <source>
        <dbReference type="ARBA" id="ARBA00023015"/>
    </source>
</evidence>
<dbReference type="Proteomes" id="UP001500730">
    <property type="component" value="Unassembled WGS sequence"/>
</dbReference>
<evidence type="ECO:0000313" key="6">
    <source>
        <dbReference type="EMBL" id="GAA2467600.1"/>
    </source>
</evidence>
<proteinExistence type="predicted"/>
<sequence>MVLSDPTIRALRFADQVIHEADRADVFTVYDACRAAIGAITVLDDFYVALLREDDRRISYPYLFSNGSYAEAGTMTYGPAGVVAWVVASKRPYRYQDDDGALLNRGVRFGDGEPSADAVMVPMLTEDGVVGVLGALSDTPGTMTDEVVDALTWLAAVVRDRIHAAKPGRGLNLAAVYPELQDTGRAGTLMAVNHAASALTAMAADIQKVAAMDDAEERSAALSSLSRRCFEVQAALMTRLGGHADTDSEPDPRPDPLERLSPHERSVVDVVTGPDGDPGNAAVAETLGIGTATVKTHMASVLAKLGLEHRSELRWLVGRGEGDSAPDPRARGRG</sequence>
<dbReference type="InterPro" id="IPR029016">
    <property type="entry name" value="GAF-like_dom_sf"/>
</dbReference>
<dbReference type="PANTHER" id="PTHR44688:SF16">
    <property type="entry name" value="DNA-BINDING TRANSCRIPTIONAL ACTIVATOR DEVR_DOSR"/>
    <property type="match status" value="1"/>
</dbReference>
<feature type="compositionally biased region" description="Low complexity" evidence="4">
    <location>
        <begin position="268"/>
        <end position="279"/>
    </location>
</feature>
<name>A0ABN3KMX5_9MICO</name>
<evidence type="ECO:0000313" key="7">
    <source>
        <dbReference type="Proteomes" id="UP001500730"/>
    </source>
</evidence>
<feature type="compositionally biased region" description="Basic and acidic residues" evidence="4">
    <location>
        <begin position="242"/>
        <end position="267"/>
    </location>
</feature>
<evidence type="ECO:0000256" key="3">
    <source>
        <dbReference type="ARBA" id="ARBA00023163"/>
    </source>
</evidence>
<dbReference type="SUPFAM" id="SSF55781">
    <property type="entry name" value="GAF domain-like"/>
    <property type="match status" value="1"/>
</dbReference>
<gene>
    <name evidence="6" type="ORF">GCM10009858_00950</name>
</gene>
<keyword evidence="3" id="KW-0804">Transcription</keyword>
<dbReference type="RefSeq" id="WP_344252145.1">
    <property type="nucleotide sequence ID" value="NZ_BAAARE010000001.1"/>
</dbReference>
<keyword evidence="2" id="KW-0238">DNA-binding</keyword>
<feature type="region of interest" description="Disordered" evidence="4">
    <location>
        <begin position="241"/>
        <end position="279"/>
    </location>
</feature>
<evidence type="ECO:0000259" key="5">
    <source>
        <dbReference type="SMART" id="SM00421"/>
    </source>
</evidence>
<dbReference type="InterPro" id="IPR016032">
    <property type="entry name" value="Sig_transdc_resp-reg_C-effctor"/>
</dbReference>
<dbReference type="InterPro" id="IPR000792">
    <property type="entry name" value="Tscrpt_reg_LuxR_C"/>
</dbReference>
<dbReference type="InterPro" id="IPR036388">
    <property type="entry name" value="WH-like_DNA-bd_sf"/>
</dbReference>
<keyword evidence="7" id="KW-1185">Reference proteome</keyword>
<dbReference type="PANTHER" id="PTHR44688">
    <property type="entry name" value="DNA-BINDING TRANSCRIPTIONAL ACTIVATOR DEVR_DOSR"/>
    <property type="match status" value="1"/>
</dbReference>